<dbReference type="Gene3D" id="1.10.1790.10">
    <property type="entry name" value="PRD domain"/>
    <property type="match status" value="2"/>
</dbReference>
<keyword evidence="5" id="KW-0804">Transcription</keyword>
<keyword evidence="2" id="KW-0677">Repeat</keyword>
<reference evidence="9 10" key="1">
    <citation type="submission" date="2020-04" db="EMBL/GenBank/DDBJ databases">
        <authorList>
            <person name="Hitch T.C.A."/>
            <person name="Wylensek D."/>
            <person name="Clavel T."/>
        </authorList>
    </citation>
    <scope>NUCLEOTIDE SEQUENCE [LARGE SCALE GENOMIC DNA]</scope>
    <source>
        <strain evidence="9 10">BSM-383-APC-22F</strain>
    </source>
</reference>
<dbReference type="PROSITE" id="PS51372">
    <property type="entry name" value="PRD_2"/>
    <property type="match status" value="1"/>
</dbReference>
<evidence type="ECO:0000256" key="4">
    <source>
        <dbReference type="ARBA" id="ARBA00023159"/>
    </source>
</evidence>
<dbReference type="InterPro" id="IPR050661">
    <property type="entry name" value="BglG_antiterminators"/>
</dbReference>
<evidence type="ECO:0000313" key="9">
    <source>
        <dbReference type="EMBL" id="NME45500.1"/>
    </source>
</evidence>
<dbReference type="Pfam" id="PF08279">
    <property type="entry name" value="HTH_11"/>
    <property type="match status" value="1"/>
</dbReference>
<sequence>MEKKYELSQRIIDIINCLSDNEKAYTVKQLASQYNVTVRTIYNDLKSINQFLYTYGFKLLIIQSDGRIIPSQDFFLCRSFLKIDDFYYYRLSRHERVIIAAAMIMLEPNYITISQIADTLYFSRTTIVKDLPDIRKFLSGFSLTLQTYPNKGLHVEGLEINIRNALTEIFNPESLNHELSNYLLNNRIILSNKNIKIIDNIISEIEMEYQINFSDQSFHDLRYFLIILIDRNANCHYISRHRKVNGEEYHIAKDILRYICQYCKIHTTEAEAYLLALKIKNEIIYQSTITNNKESIAIQVCARKLISDVSKSMHIDLTSDYQLYENLSNHLTSIYNQYIVTYIDNPVISDIQKSQKKIVDAVSKNIKPVENFFGRTLTNNEIIYIVIHFCAAIERYRNSKIIYDVVVICNAGVGTSEYIAAKLKKMYHLNIASVISSHQISKLKKDSADFLISTIPIQNAPIDFIVISSLLNEEDYRTIGNKIAELQARKHTPIRQQQEEITAGDIANVIRPILYNMIPDNAEIIYKEIKKQLRSFFNHTKTYQEELTSPYLHQLLSPNFIQLNIMATDWIDAIRKSAMPLLEHGYIEQDYISNMIENAKELGPYFCLMPGLAIPHASLESGSYKTGMNMIRLEKPIIFNSPEVDPIKYVITLSAVDNKTHLKALFHLLNLFQNEEFRKELDNANSSLLVNQIIEKYEYILPDN</sequence>
<dbReference type="SUPFAM" id="SSF55804">
    <property type="entry name" value="Phoshotransferase/anion transport protein"/>
    <property type="match status" value="1"/>
</dbReference>
<dbReference type="InterPro" id="IPR011608">
    <property type="entry name" value="PRD"/>
</dbReference>
<gene>
    <name evidence="9" type="ORF">HF861_11575</name>
</gene>
<dbReference type="SUPFAM" id="SSF52794">
    <property type="entry name" value="PTS system IIB component-like"/>
    <property type="match status" value="1"/>
</dbReference>
<keyword evidence="1" id="KW-0808">Transferase</keyword>
<dbReference type="Gene3D" id="3.40.50.2300">
    <property type="match status" value="1"/>
</dbReference>
<dbReference type="Proteomes" id="UP000540014">
    <property type="component" value="Unassembled WGS sequence"/>
</dbReference>
<feature type="domain" description="PTS EIIA type-2" evidence="6">
    <location>
        <begin position="554"/>
        <end position="697"/>
    </location>
</feature>
<dbReference type="PANTHER" id="PTHR30185">
    <property type="entry name" value="CRYPTIC BETA-GLUCOSIDE BGL OPERON ANTITERMINATOR"/>
    <property type="match status" value="1"/>
</dbReference>
<dbReference type="CDD" id="cd05568">
    <property type="entry name" value="PTS_IIB_bgl_like"/>
    <property type="match status" value="1"/>
</dbReference>
<evidence type="ECO:0000313" key="10">
    <source>
        <dbReference type="Proteomes" id="UP000540014"/>
    </source>
</evidence>
<dbReference type="Pfam" id="PF05043">
    <property type="entry name" value="Mga"/>
    <property type="match status" value="1"/>
</dbReference>
<dbReference type="SUPFAM" id="SSF63520">
    <property type="entry name" value="PTS-regulatory domain, PRD"/>
    <property type="match status" value="2"/>
</dbReference>
<evidence type="ECO:0000256" key="2">
    <source>
        <dbReference type="ARBA" id="ARBA00022737"/>
    </source>
</evidence>
<evidence type="ECO:0000256" key="5">
    <source>
        <dbReference type="ARBA" id="ARBA00023163"/>
    </source>
</evidence>
<dbReference type="PROSITE" id="PS51099">
    <property type="entry name" value="PTS_EIIB_TYPE_2"/>
    <property type="match status" value="1"/>
</dbReference>
<dbReference type="GO" id="GO:0006355">
    <property type="term" value="P:regulation of DNA-templated transcription"/>
    <property type="evidence" value="ECO:0007669"/>
    <property type="project" value="InterPro"/>
</dbReference>
<dbReference type="AlphaFoldDB" id="A0A7X9NJV4"/>
<keyword evidence="4" id="KW-0010">Activator</keyword>
<dbReference type="InterPro" id="IPR013011">
    <property type="entry name" value="PTS_EIIB_2"/>
</dbReference>
<comment type="caution">
    <text evidence="9">The sequence shown here is derived from an EMBL/GenBank/DDBJ whole genome shotgun (WGS) entry which is preliminary data.</text>
</comment>
<keyword evidence="3" id="KW-0805">Transcription regulation</keyword>
<dbReference type="InterPro" id="IPR036095">
    <property type="entry name" value="PTS_EIIB-like_sf"/>
</dbReference>
<dbReference type="InterPro" id="IPR002178">
    <property type="entry name" value="PTS_EIIA_type-2_dom"/>
</dbReference>
<dbReference type="PROSITE" id="PS51094">
    <property type="entry name" value="PTS_EIIA_TYPE_2"/>
    <property type="match status" value="1"/>
</dbReference>
<evidence type="ECO:0000259" key="7">
    <source>
        <dbReference type="PROSITE" id="PS51099"/>
    </source>
</evidence>
<evidence type="ECO:0000259" key="8">
    <source>
        <dbReference type="PROSITE" id="PS51372"/>
    </source>
</evidence>
<dbReference type="Pfam" id="PF00359">
    <property type="entry name" value="PTS_EIIA_2"/>
    <property type="match status" value="1"/>
</dbReference>
<dbReference type="Gene3D" id="1.10.10.10">
    <property type="entry name" value="Winged helix-like DNA-binding domain superfamily/Winged helix DNA-binding domain"/>
    <property type="match status" value="1"/>
</dbReference>
<accession>A0A7X9NJV4</accession>
<evidence type="ECO:0000259" key="6">
    <source>
        <dbReference type="PROSITE" id="PS51094"/>
    </source>
</evidence>
<feature type="domain" description="PRD" evidence="8">
    <location>
        <begin position="293"/>
        <end position="399"/>
    </location>
</feature>
<evidence type="ECO:0000256" key="3">
    <source>
        <dbReference type="ARBA" id="ARBA00023015"/>
    </source>
</evidence>
<feature type="domain" description="PTS EIIB type-2" evidence="7">
    <location>
        <begin position="403"/>
        <end position="491"/>
    </location>
</feature>
<evidence type="ECO:0000256" key="1">
    <source>
        <dbReference type="ARBA" id="ARBA00022679"/>
    </source>
</evidence>
<dbReference type="RefSeq" id="WP_168966794.1">
    <property type="nucleotide sequence ID" value="NZ_JABAFR010000046.1"/>
</dbReference>
<dbReference type="Pfam" id="PF00874">
    <property type="entry name" value="PRD"/>
    <property type="match status" value="2"/>
</dbReference>
<proteinExistence type="predicted"/>
<dbReference type="CDD" id="cd00211">
    <property type="entry name" value="PTS_IIA_fru"/>
    <property type="match status" value="1"/>
</dbReference>
<dbReference type="InterPro" id="IPR007737">
    <property type="entry name" value="Mga_HTH"/>
</dbReference>
<protein>
    <submittedName>
        <fullName evidence="9">Transcription antiterminator</fullName>
    </submittedName>
</protein>
<dbReference type="InterPro" id="IPR013196">
    <property type="entry name" value="HTH_11"/>
</dbReference>
<dbReference type="InterPro" id="IPR016152">
    <property type="entry name" value="PTrfase/Anion_transptr"/>
</dbReference>
<dbReference type="EMBL" id="JABAFR010000046">
    <property type="protein sequence ID" value="NME45500.1"/>
    <property type="molecule type" value="Genomic_DNA"/>
</dbReference>
<name>A0A7X9NJV4_9FIRM</name>
<dbReference type="GO" id="GO:0008982">
    <property type="term" value="F:protein-N(PI)-phosphohistidine-sugar phosphotransferase activity"/>
    <property type="evidence" value="ECO:0007669"/>
    <property type="project" value="InterPro"/>
</dbReference>
<dbReference type="Gene3D" id="3.40.930.10">
    <property type="entry name" value="Mannitol-specific EII, Chain A"/>
    <property type="match status" value="1"/>
</dbReference>
<dbReference type="PANTHER" id="PTHR30185:SF18">
    <property type="entry name" value="TRANSCRIPTIONAL REGULATOR MTLR"/>
    <property type="match status" value="1"/>
</dbReference>
<dbReference type="InterPro" id="IPR036388">
    <property type="entry name" value="WH-like_DNA-bd_sf"/>
</dbReference>
<organism evidence="9 10">
    <name type="scientific">Faecalicoccus pleomorphus</name>
    <dbReference type="NCBI Taxonomy" id="1323"/>
    <lineage>
        <taxon>Bacteria</taxon>
        <taxon>Bacillati</taxon>
        <taxon>Bacillota</taxon>
        <taxon>Erysipelotrichia</taxon>
        <taxon>Erysipelotrichales</taxon>
        <taxon>Erysipelotrichaceae</taxon>
        <taxon>Faecalicoccus</taxon>
    </lineage>
</organism>
<dbReference type="GO" id="GO:0009401">
    <property type="term" value="P:phosphoenolpyruvate-dependent sugar phosphotransferase system"/>
    <property type="evidence" value="ECO:0007669"/>
    <property type="project" value="InterPro"/>
</dbReference>
<dbReference type="InterPro" id="IPR036634">
    <property type="entry name" value="PRD_sf"/>
</dbReference>